<keyword evidence="3" id="KW-0121">Carboxypeptidase</keyword>
<dbReference type="SMART" id="SM00631">
    <property type="entry name" value="Zn_pept"/>
    <property type="match status" value="1"/>
</dbReference>
<comment type="similarity">
    <text evidence="2 8">Belongs to the peptidase M14 family.</text>
</comment>
<dbReference type="Gene3D" id="2.60.40.1120">
    <property type="entry name" value="Carboxypeptidase-like, regulatory domain"/>
    <property type="match status" value="1"/>
</dbReference>
<evidence type="ECO:0000259" key="9">
    <source>
        <dbReference type="PROSITE" id="PS52035"/>
    </source>
</evidence>
<keyword evidence="11" id="KW-1185">Reference proteome</keyword>
<dbReference type="AlphaFoldDB" id="A0ABD2MRY2"/>
<evidence type="ECO:0000256" key="8">
    <source>
        <dbReference type="PROSITE-ProRule" id="PRU01379"/>
    </source>
</evidence>
<keyword evidence="6" id="KW-0862">Zinc</keyword>
<dbReference type="Pfam" id="PF00246">
    <property type="entry name" value="Peptidase_M14"/>
    <property type="match status" value="1"/>
</dbReference>
<evidence type="ECO:0000256" key="4">
    <source>
        <dbReference type="ARBA" id="ARBA00022723"/>
    </source>
</evidence>
<evidence type="ECO:0000256" key="3">
    <source>
        <dbReference type="ARBA" id="ARBA00022645"/>
    </source>
</evidence>
<evidence type="ECO:0000256" key="7">
    <source>
        <dbReference type="ARBA" id="ARBA00023180"/>
    </source>
</evidence>
<accession>A0ABD2MRY2</accession>
<evidence type="ECO:0000256" key="2">
    <source>
        <dbReference type="ARBA" id="ARBA00005988"/>
    </source>
</evidence>
<dbReference type="Proteomes" id="UP001516400">
    <property type="component" value="Unassembled WGS sequence"/>
</dbReference>
<dbReference type="SUPFAM" id="SSF53187">
    <property type="entry name" value="Zn-dependent exopeptidases"/>
    <property type="match status" value="1"/>
</dbReference>
<reference evidence="10 11" key="1">
    <citation type="journal article" date="2021" name="BMC Biol.">
        <title>Horizontally acquired antibacterial genes associated with adaptive radiation of ladybird beetles.</title>
        <authorList>
            <person name="Li H.S."/>
            <person name="Tang X.F."/>
            <person name="Huang Y.H."/>
            <person name="Xu Z.Y."/>
            <person name="Chen M.L."/>
            <person name="Du X.Y."/>
            <person name="Qiu B.Y."/>
            <person name="Chen P.T."/>
            <person name="Zhang W."/>
            <person name="Slipinski A."/>
            <person name="Escalona H.E."/>
            <person name="Waterhouse R.M."/>
            <person name="Zwick A."/>
            <person name="Pang H."/>
        </authorList>
    </citation>
    <scope>NUCLEOTIDE SEQUENCE [LARGE SCALE GENOMIC DNA]</scope>
    <source>
        <strain evidence="10">SYSU2018</strain>
    </source>
</reference>
<dbReference type="InterPro" id="IPR050753">
    <property type="entry name" value="Peptidase_M14_domain"/>
</dbReference>
<gene>
    <name evidence="10" type="ORF">HHI36_008231</name>
</gene>
<dbReference type="Gene3D" id="3.40.630.10">
    <property type="entry name" value="Zn peptidases"/>
    <property type="match status" value="1"/>
</dbReference>
<name>A0ABD2MRY2_9CUCU</name>
<dbReference type="PANTHER" id="PTHR11532">
    <property type="entry name" value="PROTEASE M14 CARBOXYPEPTIDASE"/>
    <property type="match status" value="1"/>
</dbReference>
<feature type="domain" description="Peptidase M14" evidence="9">
    <location>
        <begin position="1"/>
        <end position="297"/>
    </location>
</feature>
<dbReference type="GO" id="GO:0046872">
    <property type="term" value="F:metal ion binding"/>
    <property type="evidence" value="ECO:0007669"/>
    <property type="project" value="UniProtKB-KW"/>
</dbReference>
<keyword evidence="3" id="KW-0645">Protease</keyword>
<evidence type="ECO:0000313" key="10">
    <source>
        <dbReference type="EMBL" id="KAL3269151.1"/>
    </source>
</evidence>
<dbReference type="PRINTS" id="PR00765">
    <property type="entry name" value="CRBOXYPTASEA"/>
</dbReference>
<protein>
    <recommendedName>
        <fullName evidence="9">Peptidase M14 domain-containing protein</fullName>
    </recommendedName>
</protein>
<dbReference type="GO" id="GO:0004180">
    <property type="term" value="F:carboxypeptidase activity"/>
    <property type="evidence" value="ECO:0007669"/>
    <property type="project" value="UniProtKB-KW"/>
</dbReference>
<organism evidence="10 11">
    <name type="scientific">Cryptolaemus montrouzieri</name>
    <dbReference type="NCBI Taxonomy" id="559131"/>
    <lineage>
        <taxon>Eukaryota</taxon>
        <taxon>Metazoa</taxon>
        <taxon>Ecdysozoa</taxon>
        <taxon>Arthropoda</taxon>
        <taxon>Hexapoda</taxon>
        <taxon>Insecta</taxon>
        <taxon>Pterygota</taxon>
        <taxon>Neoptera</taxon>
        <taxon>Endopterygota</taxon>
        <taxon>Coleoptera</taxon>
        <taxon>Polyphaga</taxon>
        <taxon>Cucujiformia</taxon>
        <taxon>Coccinelloidea</taxon>
        <taxon>Coccinellidae</taxon>
        <taxon>Scymninae</taxon>
        <taxon>Scymnini</taxon>
        <taxon>Cryptolaemus</taxon>
    </lineage>
</organism>
<evidence type="ECO:0000256" key="6">
    <source>
        <dbReference type="ARBA" id="ARBA00022833"/>
    </source>
</evidence>
<dbReference type="EMBL" id="JABFTP020000021">
    <property type="protein sequence ID" value="KAL3269151.1"/>
    <property type="molecule type" value="Genomic_DNA"/>
</dbReference>
<feature type="active site" description="Proton donor/acceptor" evidence="8">
    <location>
        <position position="267"/>
    </location>
</feature>
<comment type="caution">
    <text evidence="10">The sequence shown here is derived from an EMBL/GenBank/DDBJ whole genome shotgun (WGS) entry which is preliminary data.</text>
</comment>
<evidence type="ECO:0000256" key="5">
    <source>
        <dbReference type="ARBA" id="ARBA00022801"/>
    </source>
</evidence>
<comment type="cofactor">
    <cofactor evidence="1">
        <name>Zn(2+)</name>
        <dbReference type="ChEBI" id="CHEBI:29105"/>
    </cofactor>
</comment>
<dbReference type="InterPro" id="IPR008969">
    <property type="entry name" value="CarboxyPept-like_regulatory"/>
</dbReference>
<keyword evidence="5" id="KW-0378">Hydrolase</keyword>
<dbReference type="Pfam" id="PF13620">
    <property type="entry name" value="CarboxypepD_reg"/>
    <property type="match status" value="1"/>
</dbReference>
<evidence type="ECO:0000313" key="11">
    <source>
        <dbReference type="Proteomes" id="UP001516400"/>
    </source>
</evidence>
<dbReference type="InterPro" id="IPR000834">
    <property type="entry name" value="Peptidase_M14"/>
</dbReference>
<sequence>MNSTQACFSCTNSRKDIIKWSVSCETLATKSRSRIFSLEGRDLLLFEITAAKDYVEDVPNILLTGNIHGNEVPGREVLLHFIEHLIENYNKNDRIRWLLDNTRIHILPCMNPDGWAIAKPGDCSGVIGRYNAKKLDLNRNFPDFIPGNKRVEQVETSALRKLMQNISFVLAGDMHAGAIVTIYPFHRITKSKYGYEMQSSVTPDDNIFKYLANIYSRNNEIMFQQNTFCDNETFSGGITRGAAWYYFLGGMQDYSYMAHGTMALTFEISCCKYPPEENLISIWEQNRNSLVMFCSEANRGVNVQFKDSKTDAAVPDANITVLGIDKVFHSNKDGRFWKILLPGKYYLKVEASGYETAESTFEVQNESEEFPKLTRLEIKMNRT</sequence>
<dbReference type="InterPro" id="IPR057247">
    <property type="entry name" value="CARBOXYPEPT_ZN_2"/>
</dbReference>
<dbReference type="PROSITE" id="PS52035">
    <property type="entry name" value="PEPTIDASE_M14"/>
    <property type="match status" value="1"/>
</dbReference>
<dbReference type="PANTHER" id="PTHR11532:SF84">
    <property type="entry name" value="CARBOXYPEPTIDASE M"/>
    <property type="match status" value="1"/>
</dbReference>
<keyword evidence="4" id="KW-0479">Metal-binding</keyword>
<dbReference type="PROSITE" id="PS00133">
    <property type="entry name" value="CARBOXYPEPT_ZN_2"/>
    <property type="match status" value="1"/>
</dbReference>
<dbReference type="SUPFAM" id="SSF49464">
    <property type="entry name" value="Carboxypeptidase regulatory domain-like"/>
    <property type="match status" value="1"/>
</dbReference>
<evidence type="ECO:0000256" key="1">
    <source>
        <dbReference type="ARBA" id="ARBA00001947"/>
    </source>
</evidence>
<keyword evidence="7" id="KW-0325">Glycoprotein</keyword>
<proteinExistence type="inferred from homology"/>